<feature type="compositionally biased region" description="Basic and acidic residues" evidence="1">
    <location>
        <begin position="108"/>
        <end position="121"/>
    </location>
</feature>
<reference evidence="3 4" key="1">
    <citation type="journal article" date="2022" name="Front. Cell. Infect. Microbiol.">
        <title>The Genomes of Two Strains of Taenia crassiceps the Animal Model for the Study of Human Cysticercosis.</title>
        <authorList>
            <person name="Bobes R.J."/>
            <person name="Estrada K."/>
            <person name="Rios-Valencia D.G."/>
            <person name="Calderon-Gallegos A."/>
            <person name="de la Torre P."/>
            <person name="Carrero J.C."/>
            <person name="Sanchez-Flores A."/>
            <person name="Laclette J.P."/>
        </authorList>
    </citation>
    <scope>NUCLEOTIDE SEQUENCE [LARGE SCALE GENOMIC DNA]</scope>
    <source>
        <strain evidence="3">WFUcys</strain>
    </source>
</reference>
<name>A0ABR4Q0J6_9CEST</name>
<feature type="region of interest" description="Disordered" evidence="1">
    <location>
        <begin position="70"/>
        <end position="128"/>
    </location>
</feature>
<dbReference type="EMBL" id="JAKROA010000023">
    <property type="protein sequence ID" value="KAL5102865.1"/>
    <property type="molecule type" value="Genomic_DNA"/>
</dbReference>
<evidence type="ECO:0000313" key="4">
    <source>
        <dbReference type="Proteomes" id="UP001651158"/>
    </source>
</evidence>
<evidence type="ECO:0000256" key="1">
    <source>
        <dbReference type="SAM" id="MobiDB-lite"/>
    </source>
</evidence>
<proteinExistence type="predicted"/>
<organism evidence="3 4">
    <name type="scientific">Taenia crassiceps</name>
    <dbReference type="NCBI Taxonomy" id="6207"/>
    <lineage>
        <taxon>Eukaryota</taxon>
        <taxon>Metazoa</taxon>
        <taxon>Spiralia</taxon>
        <taxon>Lophotrochozoa</taxon>
        <taxon>Platyhelminthes</taxon>
        <taxon>Cestoda</taxon>
        <taxon>Eucestoda</taxon>
        <taxon>Cyclophyllidea</taxon>
        <taxon>Taeniidae</taxon>
        <taxon>Taenia</taxon>
    </lineage>
</organism>
<accession>A0ABR4Q0J6</accession>
<protein>
    <submittedName>
        <fullName evidence="3">Uncharacterized protein</fullName>
    </submittedName>
</protein>
<reference evidence="3" key="2">
    <citation type="submission" date="2024-12" db="EMBL/GenBank/DDBJ databases">
        <authorList>
            <person name="Estrada K."/>
            <person name="Bobes R.J."/>
            <person name="Sanchez-Flores A."/>
            <person name="Laclette J.P."/>
        </authorList>
    </citation>
    <scope>NUCLEOTIDE SEQUENCE</scope>
    <source>
        <strain evidence="3">WFUcys</strain>
        <tissue evidence="3">Peritoneal cavity of infected mice</tissue>
    </source>
</reference>
<dbReference type="Proteomes" id="UP001651158">
    <property type="component" value="Unassembled WGS sequence"/>
</dbReference>
<gene>
    <name evidence="2" type="ORF">TcWFU_002965</name>
    <name evidence="3" type="ORF">TcWFU_007216</name>
</gene>
<evidence type="ECO:0000313" key="2">
    <source>
        <dbReference type="EMBL" id="KAL5102829.1"/>
    </source>
</evidence>
<sequence>MNTPVHVQLRSPDSNQFYASGFGQDFLSLPPPIPPHRTPERSTDQVFLRPENRPLLPPSASITPFTCYPEELQKPLPRPPRTSRRRLGGPSNGFNSAVALPTPKPRNHHADCRENNRKEQGNRTPYRASGYPLRLAESVRGRFTSSDHLEGALAMTMPHRETRSLQQYRSMTTLNYTTAESPSMHDSLMAVGNDPWLPIADGKSQLLSVDMMTSEIPD</sequence>
<evidence type="ECO:0000313" key="3">
    <source>
        <dbReference type="EMBL" id="KAL5102865.1"/>
    </source>
</evidence>
<comment type="caution">
    <text evidence="3">The sequence shown here is derived from an EMBL/GenBank/DDBJ whole genome shotgun (WGS) entry which is preliminary data.</text>
</comment>
<dbReference type="EMBL" id="JAKROA010000023">
    <property type="protein sequence ID" value="KAL5102829.1"/>
    <property type="molecule type" value="Genomic_DNA"/>
</dbReference>
<keyword evidence="4" id="KW-1185">Reference proteome</keyword>